<keyword evidence="12" id="KW-1185">Reference proteome</keyword>
<dbReference type="Proteomes" id="UP000319257">
    <property type="component" value="Unassembled WGS sequence"/>
</dbReference>
<dbReference type="FunFam" id="1.20.1250.20:FF:000078">
    <property type="entry name" value="MFS maltose transporter, putative"/>
    <property type="match status" value="1"/>
</dbReference>
<feature type="transmembrane region" description="Helical" evidence="9">
    <location>
        <begin position="110"/>
        <end position="129"/>
    </location>
</feature>
<evidence type="ECO:0000256" key="5">
    <source>
        <dbReference type="ARBA" id="ARBA00022989"/>
    </source>
</evidence>
<feature type="transmembrane region" description="Helical" evidence="9">
    <location>
        <begin position="437"/>
        <end position="459"/>
    </location>
</feature>
<dbReference type="AlphaFoldDB" id="A0A507B619"/>
<feature type="transmembrane region" description="Helical" evidence="9">
    <location>
        <begin position="319"/>
        <end position="337"/>
    </location>
</feature>
<comment type="subcellular location">
    <subcellularLocation>
        <location evidence="1">Membrane</location>
        <topology evidence="1">Multi-pass membrane protein</topology>
    </subcellularLocation>
</comment>
<dbReference type="InterPro" id="IPR036259">
    <property type="entry name" value="MFS_trans_sf"/>
</dbReference>
<dbReference type="Gene3D" id="1.20.1250.20">
    <property type="entry name" value="MFS general substrate transporter like domains"/>
    <property type="match status" value="1"/>
</dbReference>
<organism evidence="11 12">
    <name type="scientific">Thyridium curvatum</name>
    <dbReference type="NCBI Taxonomy" id="1093900"/>
    <lineage>
        <taxon>Eukaryota</taxon>
        <taxon>Fungi</taxon>
        <taxon>Dikarya</taxon>
        <taxon>Ascomycota</taxon>
        <taxon>Pezizomycotina</taxon>
        <taxon>Sordariomycetes</taxon>
        <taxon>Sordariomycetidae</taxon>
        <taxon>Thyridiales</taxon>
        <taxon>Thyridiaceae</taxon>
        <taxon>Thyridium</taxon>
    </lineage>
</organism>
<comment type="caution">
    <text evidence="11">The sequence shown here is derived from an EMBL/GenBank/DDBJ whole genome shotgun (WGS) entry which is preliminary data.</text>
</comment>
<dbReference type="SUPFAM" id="SSF103473">
    <property type="entry name" value="MFS general substrate transporter"/>
    <property type="match status" value="1"/>
</dbReference>
<comment type="similarity">
    <text evidence="2 7">Belongs to the major facilitator superfamily. Sugar transporter (TC 2.A.1.1) family.</text>
</comment>
<dbReference type="EMBL" id="SKBQ01000130">
    <property type="protein sequence ID" value="TPX17692.1"/>
    <property type="molecule type" value="Genomic_DNA"/>
</dbReference>
<dbReference type="OrthoDB" id="6612291at2759"/>
<gene>
    <name evidence="11" type="ORF">E0L32_012019</name>
</gene>
<feature type="transmembrane region" description="Helical" evidence="9">
    <location>
        <begin position="399"/>
        <end position="425"/>
    </location>
</feature>
<evidence type="ECO:0000259" key="10">
    <source>
        <dbReference type="PROSITE" id="PS50850"/>
    </source>
</evidence>
<dbReference type="NCBIfam" id="TIGR00879">
    <property type="entry name" value="SP"/>
    <property type="match status" value="1"/>
</dbReference>
<evidence type="ECO:0000256" key="6">
    <source>
        <dbReference type="ARBA" id="ARBA00023136"/>
    </source>
</evidence>
<name>A0A507B619_9PEZI</name>
<accession>A0A507B619</accession>
<dbReference type="InterPro" id="IPR050360">
    <property type="entry name" value="MFS_Sugar_Transporters"/>
</dbReference>
<feature type="domain" description="Major facilitator superfamily (MFS) profile" evidence="10">
    <location>
        <begin position="62"/>
        <end position="494"/>
    </location>
</feature>
<evidence type="ECO:0000313" key="12">
    <source>
        <dbReference type="Proteomes" id="UP000319257"/>
    </source>
</evidence>
<protein>
    <recommendedName>
        <fullName evidence="10">Major facilitator superfamily (MFS) profile domain-containing protein</fullName>
    </recommendedName>
</protein>
<feature type="compositionally biased region" description="Basic and acidic residues" evidence="8">
    <location>
        <begin position="1"/>
        <end position="21"/>
    </location>
</feature>
<dbReference type="InterPro" id="IPR005828">
    <property type="entry name" value="MFS_sugar_transport-like"/>
</dbReference>
<dbReference type="PROSITE" id="PS00217">
    <property type="entry name" value="SUGAR_TRANSPORT_2"/>
    <property type="match status" value="1"/>
</dbReference>
<dbReference type="Pfam" id="PF00083">
    <property type="entry name" value="Sugar_tr"/>
    <property type="match status" value="1"/>
</dbReference>
<feature type="region of interest" description="Disordered" evidence="8">
    <location>
        <begin position="1"/>
        <end position="28"/>
    </location>
</feature>
<evidence type="ECO:0000313" key="11">
    <source>
        <dbReference type="EMBL" id="TPX17692.1"/>
    </source>
</evidence>
<keyword evidence="6 9" id="KW-0472">Membrane</keyword>
<evidence type="ECO:0000256" key="3">
    <source>
        <dbReference type="ARBA" id="ARBA00022448"/>
    </source>
</evidence>
<dbReference type="InterPro" id="IPR020846">
    <property type="entry name" value="MFS_dom"/>
</dbReference>
<sequence>MTADLEKASSKADDKMGEAQLHETTGNVVDSELARDAQAGADAEKSMTLWQGLRAYPKAVGWSVAISMATTMDGYDTGFLGSLLGLPAFNKQFGYVNNGKYTIPASWQSAVSNSGSIGIFIGVLINGWLTERLGHRKILLSCYALLTGLIFIPFFAPTLGVLVAGEILCGLCWGQFSITAATYASEVCPLALRAYLTSYINITWIVGQLLAACVMRGVSSMDVNNHWSYKIPFAVQWVWPIPLFTFVWFAPESPWWLVRQDQLDKAEQSLKRLSAKDSTVDTRNTIAMMVHTNQLEKAAETGTSYIDCFRGTDRRRTEIACMAWATQVFFGLPLIGIPTDQAFNMGVGNRLVAFVGTALSWVMLTHFGRRQIYLFGVTLNVCVMLCIGCASLANTHSAMWAQSILLILWPFITSMTVGSVAFSIVTEVGSTRLKAKTIALARNTFNGLNIVWGVAMPYLFNETEANLKGKAGFIFAGTGFLCLIYVFFRLPELKGRTYEELDILFAEKVAARDFKKTVVKAYQENLEKSEVHVLKH</sequence>
<dbReference type="RefSeq" id="XP_030999403.1">
    <property type="nucleotide sequence ID" value="XM_031134813.1"/>
</dbReference>
<dbReference type="PROSITE" id="PS50850">
    <property type="entry name" value="MFS"/>
    <property type="match status" value="1"/>
</dbReference>
<feature type="transmembrane region" description="Helical" evidence="9">
    <location>
        <begin position="231"/>
        <end position="250"/>
    </location>
</feature>
<dbReference type="InParanoid" id="A0A507B619"/>
<reference evidence="11 12" key="1">
    <citation type="submission" date="2019-06" db="EMBL/GenBank/DDBJ databases">
        <title>Draft genome sequence of the filamentous fungus Phialemoniopsis curvata isolated from diesel fuel.</title>
        <authorList>
            <person name="Varaljay V.A."/>
            <person name="Lyon W.J."/>
            <person name="Crouch A.L."/>
            <person name="Drake C.E."/>
            <person name="Hollomon J.M."/>
            <person name="Nadeau L.J."/>
            <person name="Nunn H.S."/>
            <person name="Stevenson B.S."/>
            <person name="Bojanowski C.L."/>
            <person name="Crookes-Goodson W.J."/>
        </authorList>
    </citation>
    <scope>NUCLEOTIDE SEQUENCE [LARGE SCALE GENOMIC DNA]</scope>
    <source>
        <strain evidence="11 12">D216</strain>
    </source>
</reference>
<dbReference type="PANTHER" id="PTHR48022">
    <property type="entry name" value="PLASTIDIC GLUCOSE TRANSPORTER 4"/>
    <property type="match status" value="1"/>
</dbReference>
<feature type="transmembrane region" description="Helical" evidence="9">
    <location>
        <begin position="343"/>
        <end position="365"/>
    </location>
</feature>
<feature type="transmembrane region" description="Helical" evidence="9">
    <location>
        <begin position="196"/>
        <end position="219"/>
    </location>
</feature>
<evidence type="ECO:0000256" key="7">
    <source>
        <dbReference type="RuleBase" id="RU003346"/>
    </source>
</evidence>
<dbReference type="GeneID" id="41979466"/>
<proteinExistence type="inferred from homology"/>
<feature type="transmembrane region" description="Helical" evidence="9">
    <location>
        <begin position="162"/>
        <end position="184"/>
    </location>
</feature>
<evidence type="ECO:0000256" key="1">
    <source>
        <dbReference type="ARBA" id="ARBA00004141"/>
    </source>
</evidence>
<dbReference type="InterPro" id="IPR003663">
    <property type="entry name" value="Sugar/inositol_transpt"/>
</dbReference>
<dbReference type="GO" id="GO:0005351">
    <property type="term" value="F:carbohydrate:proton symporter activity"/>
    <property type="evidence" value="ECO:0007669"/>
    <property type="project" value="TreeGrafter"/>
</dbReference>
<keyword evidence="4 9" id="KW-0812">Transmembrane</keyword>
<feature type="transmembrane region" description="Helical" evidence="9">
    <location>
        <begin position="372"/>
        <end position="393"/>
    </location>
</feature>
<evidence type="ECO:0000256" key="4">
    <source>
        <dbReference type="ARBA" id="ARBA00022692"/>
    </source>
</evidence>
<feature type="transmembrane region" description="Helical" evidence="9">
    <location>
        <begin position="138"/>
        <end position="156"/>
    </location>
</feature>
<dbReference type="PANTHER" id="PTHR48022:SF83">
    <property type="entry name" value="MAJOR FACILITATOR SUPERFAMILY (MFS) PROFILE DOMAIN-CONTAINING PROTEIN"/>
    <property type="match status" value="1"/>
</dbReference>
<feature type="transmembrane region" description="Helical" evidence="9">
    <location>
        <begin position="471"/>
        <end position="488"/>
    </location>
</feature>
<dbReference type="InterPro" id="IPR005829">
    <property type="entry name" value="Sugar_transporter_CS"/>
</dbReference>
<evidence type="ECO:0000256" key="8">
    <source>
        <dbReference type="SAM" id="MobiDB-lite"/>
    </source>
</evidence>
<keyword evidence="3 7" id="KW-0813">Transport</keyword>
<evidence type="ECO:0000256" key="2">
    <source>
        <dbReference type="ARBA" id="ARBA00010992"/>
    </source>
</evidence>
<evidence type="ECO:0000256" key="9">
    <source>
        <dbReference type="SAM" id="Phobius"/>
    </source>
</evidence>
<dbReference type="GO" id="GO:0016020">
    <property type="term" value="C:membrane"/>
    <property type="evidence" value="ECO:0007669"/>
    <property type="project" value="UniProtKB-SubCell"/>
</dbReference>
<keyword evidence="5 9" id="KW-1133">Transmembrane helix</keyword>